<reference evidence="1 2" key="1">
    <citation type="submission" date="2020-10" db="EMBL/GenBank/DDBJ databases">
        <title>Phylogeny of dyella-like bacteria.</title>
        <authorList>
            <person name="Fu J."/>
        </authorList>
    </citation>
    <scope>NUCLEOTIDE SEQUENCE [LARGE SCALE GENOMIC DNA]</scope>
    <source>
        <strain evidence="1 2">DKC-1</strain>
    </source>
</reference>
<proteinExistence type="predicted"/>
<evidence type="ECO:0000313" key="2">
    <source>
        <dbReference type="Proteomes" id="UP001620397"/>
    </source>
</evidence>
<gene>
    <name evidence="1" type="ORF">ISP14_13190</name>
</gene>
<sequence>MQADADDAHAVDAAVIKALTPDAVRAAIPESIAQARVADSSRRLYGDQDRDAIAASIPLDDMQGQGMTGETAAAIRTELANMALDAGATRADVDVMRSAMADAHTTPLTDETRMAARNECVAAFNSAFGQEAFKTLEITRAWIQQDPRRNAMFAQVGDNPKVALLAARLALAAQRRR</sequence>
<accession>A0ABW8KHZ3</accession>
<dbReference type="EMBL" id="JADIKL010000007">
    <property type="protein sequence ID" value="MFK2931747.1"/>
    <property type="molecule type" value="Genomic_DNA"/>
</dbReference>
<dbReference type="RefSeq" id="WP_404540711.1">
    <property type="nucleotide sequence ID" value="NZ_JADIKL010000007.1"/>
</dbReference>
<organism evidence="1 2">
    <name type="scientific">Dyella agri</name>
    <dbReference type="NCBI Taxonomy" id="1926869"/>
    <lineage>
        <taxon>Bacteria</taxon>
        <taxon>Pseudomonadati</taxon>
        <taxon>Pseudomonadota</taxon>
        <taxon>Gammaproteobacteria</taxon>
        <taxon>Lysobacterales</taxon>
        <taxon>Rhodanobacteraceae</taxon>
        <taxon>Dyella</taxon>
    </lineage>
</organism>
<protein>
    <submittedName>
        <fullName evidence="1">Uncharacterized protein</fullName>
    </submittedName>
</protein>
<evidence type="ECO:0000313" key="1">
    <source>
        <dbReference type="EMBL" id="MFK2931747.1"/>
    </source>
</evidence>
<name>A0ABW8KHZ3_9GAMM</name>
<comment type="caution">
    <text evidence="1">The sequence shown here is derived from an EMBL/GenBank/DDBJ whole genome shotgun (WGS) entry which is preliminary data.</text>
</comment>
<dbReference type="Proteomes" id="UP001620397">
    <property type="component" value="Unassembled WGS sequence"/>
</dbReference>
<keyword evidence="2" id="KW-1185">Reference proteome</keyword>